<feature type="domain" description="SMP-30/Gluconolactonase/LRE-like region" evidence="15">
    <location>
        <begin position="21"/>
        <end position="262"/>
    </location>
</feature>
<sequence length="306" mass="32709">MQPVAMPGVTVTCLWPGPSALGECPIWDHRCGRLYWIDSLGRRIWFREASGAVDGWDLPGTIGSIGLCRGGGLIAAVDNRVGRVDGVTGAFVAQSDPLPLAPGLRLNDGKVDRAGRFWCGSMNTGFDAATAELFRFEADLSWHRVDCGFVVSNGIAISPDDRTFYFSDSRSDRSFAYDFDLATGDLTNRRGFVETSAYAGRIDGATVDRAGNYWGALFDGWAVGCFDPDGRLLRRIELPVRCPTMCAWGGAGLDRLYVTSATFLLSDEEKASQPLAGGLFEITGLGVTGLPEPEFGADGSGAGTVP</sequence>
<dbReference type="Proteomes" id="UP001595973">
    <property type="component" value="Unassembled WGS sequence"/>
</dbReference>
<dbReference type="InterPro" id="IPR008367">
    <property type="entry name" value="Regucalcin"/>
</dbReference>
<dbReference type="PANTHER" id="PTHR10907">
    <property type="entry name" value="REGUCALCIN"/>
    <property type="match status" value="1"/>
</dbReference>
<evidence type="ECO:0000256" key="9">
    <source>
        <dbReference type="ARBA" id="ARBA00016808"/>
    </source>
</evidence>
<organism evidence="16 17">
    <name type="scientific">Seohaeicola nanhaiensis</name>
    <dbReference type="NCBI Taxonomy" id="1387282"/>
    <lineage>
        <taxon>Bacteria</taxon>
        <taxon>Pseudomonadati</taxon>
        <taxon>Pseudomonadota</taxon>
        <taxon>Alphaproteobacteria</taxon>
        <taxon>Rhodobacterales</taxon>
        <taxon>Roseobacteraceae</taxon>
        <taxon>Seohaeicola</taxon>
    </lineage>
</organism>
<evidence type="ECO:0000256" key="13">
    <source>
        <dbReference type="ARBA" id="ARBA00022837"/>
    </source>
</evidence>
<evidence type="ECO:0000256" key="1">
    <source>
        <dbReference type="ARBA" id="ARBA00001589"/>
    </source>
</evidence>
<keyword evidence="17" id="KW-1185">Reference proteome</keyword>
<keyword evidence="12 16" id="KW-0378">Hydrolase</keyword>
<keyword evidence="10" id="KW-0963">Cytoplasm</keyword>
<comment type="cofactor">
    <cofactor evidence="3">
        <name>Mn(2+)</name>
        <dbReference type="ChEBI" id="CHEBI:29035"/>
    </cofactor>
</comment>
<dbReference type="InterPro" id="IPR013658">
    <property type="entry name" value="SGL"/>
</dbReference>
<dbReference type="Pfam" id="PF08450">
    <property type="entry name" value="SGL"/>
    <property type="match status" value="1"/>
</dbReference>
<dbReference type="PANTHER" id="PTHR10907:SF47">
    <property type="entry name" value="REGUCALCIN"/>
    <property type="match status" value="1"/>
</dbReference>
<evidence type="ECO:0000313" key="16">
    <source>
        <dbReference type="EMBL" id="MFC4671771.1"/>
    </source>
</evidence>
<keyword evidence="11" id="KW-0479">Metal-binding</keyword>
<accession>A0ABV9KPE1</accession>
<evidence type="ECO:0000256" key="7">
    <source>
        <dbReference type="ARBA" id="ARBA00008853"/>
    </source>
</evidence>
<evidence type="ECO:0000256" key="8">
    <source>
        <dbReference type="ARBA" id="ARBA00013227"/>
    </source>
</evidence>
<comment type="caution">
    <text evidence="16">The sequence shown here is derived from an EMBL/GenBank/DDBJ whole genome shotgun (WGS) entry which is preliminary data.</text>
</comment>
<dbReference type="RefSeq" id="WP_380723237.1">
    <property type="nucleotide sequence ID" value="NZ_JBHSGI010000034.1"/>
</dbReference>
<reference evidence="17" key="1">
    <citation type="journal article" date="2019" name="Int. J. Syst. Evol. Microbiol.">
        <title>The Global Catalogue of Microorganisms (GCM) 10K type strain sequencing project: providing services to taxonomists for standard genome sequencing and annotation.</title>
        <authorList>
            <consortium name="The Broad Institute Genomics Platform"/>
            <consortium name="The Broad Institute Genome Sequencing Center for Infectious Disease"/>
            <person name="Wu L."/>
            <person name="Ma J."/>
        </authorList>
    </citation>
    <scope>NUCLEOTIDE SEQUENCE [LARGE SCALE GENOMIC DNA]</scope>
    <source>
        <strain evidence="17">CGMCC 4.7283</strain>
    </source>
</reference>
<evidence type="ECO:0000256" key="11">
    <source>
        <dbReference type="ARBA" id="ARBA00022723"/>
    </source>
</evidence>
<dbReference type="GO" id="GO:0016787">
    <property type="term" value="F:hydrolase activity"/>
    <property type="evidence" value="ECO:0007669"/>
    <property type="project" value="UniProtKB-KW"/>
</dbReference>
<keyword evidence="13" id="KW-0106">Calcium</keyword>
<comment type="catalytic activity">
    <reaction evidence="1">
        <text>D-glucono-1,5-lactone + H2O = D-gluconate + H(+)</text>
        <dbReference type="Rhea" id="RHEA:10440"/>
        <dbReference type="ChEBI" id="CHEBI:15377"/>
        <dbReference type="ChEBI" id="CHEBI:15378"/>
        <dbReference type="ChEBI" id="CHEBI:16217"/>
        <dbReference type="ChEBI" id="CHEBI:18391"/>
        <dbReference type="EC" id="3.1.1.17"/>
    </reaction>
</comment>
<evidence type="ECO:0000256" key="3">
    <source>
        <dbReference type="ARBA" id="ARBA00001936"/>
    </source>
</evidence>
<evidence type="ECO:0000256" key="6">
    <source>
        <dbReference type="ARBA" id="ARBA00004496"/>
    </source>
</evidence>
<evidence type="ECO:0000256" key="5">
    <source>
        <dbReference type="ARBA" id="ARBA00001947"/>
    </source>
</evidence>
<name>A0ABV9KPE1_9RHOB</name>
<comment type="cofactor">
    <cofactor evidence="5">
        <name>Zn(2+)</name>
        <dbReference type="ChEBI" id="CHEBI:29105"/>
    </cofactor>
</comment>
<proteinExistence type="inferred from homology"/>
<dbReference type="SUPFAM" id="SSF63829">
    <property type="entry name" value="Calcium-dependent phosphotriesterase"/>
    <property type="match status" value="1"/>
</dbReference>
<dbReference type="EC" id="3.1.1.17" evidence="8"/>
<gene>
    <name evidence="16" type="ORF">ACFO5X_24685</name>
</gene>
<evidence type="ECO:0000256" key="4">
    <source>
        <dbReference type="ARBA" id="ARBA00001946"/>
    </source>
</evidence>
<evidence type="ECO:0000256" key="12">
    <source>
        <dbReference type="ARBA" id="ARBA00022801"/>
    </source>
</evidence>
<dbReference type="Gene3D" id="2.120.10.30">
    <property type="entry name" value="TolB, C-terminal domain"/>
    <property type="match status" value="1"/>
</dbReference>
<protein>
    <recommendedName>
        <fullName evidence="9">Regucalcin</fullName>
        <ecNumber evidence="8">3.1.1.17</ecNumber>
    </recommendedName>
    <alternativeName>
        <fullName evidence="14">Gluconolactonase</fullName>
    </alternativeName>
</protein>
<evidence type="ECO:0000313" key="17">
    <source>
        <dbReference type="Proteomes" id="UP001595973"/>
    </source>
</evidence>
<dbReference type="PRINTS" id="PR01791">
    <property type="entry name" value="REGUCALCIN"/>
</dbReference>
<comment type="subcellular location">
    <subcellularLocation>
        <location evidence="6">Cytoplasm</location>
    </subcellularLocation>
</comment>
<evidence type="ECO:0000259" key="15">
    <source>
        <dbReference type="Pfam" id="PF08450"/>
    </source>
</evidence>
<evidence type="ECO:0000256" key="2">
    <source>
        <dbReference type="ARBA" id="ARBA00001913"/>
    </source>
</evidence>
<dbReference type="EMBL" id="JBHSGI010000034">
    <property type="protein sequence ID" value="MFC4671771.1"/>
    <property type="molecule type" value="Genomic_DNA"/>
</dbReference>
<dbReference type="InterPro" id="IPR005511">
    <property type="entry name" value="SMP-30"/>
</dbReference>
<comment type="cofactor">
    <cofactor evidence="4">
        <name>Mg(2+)</name>
        <dbReference type="ChEBI" id="CHEBI:18420"/>
    </cofactor>
</comment>
<dbReference type="InterPro" id="IPR011042">
    <property type="entry name" value="6-blade_b-propeller_TolB-like"/>
</dbReference>
<evidence type="ECO:0000256" key="14">
    <source>
        <dbReference type="ARBA" id="ARBA00032464"/>
    </source>
</evidence>
<comment type="cofactor">
    <cofactor evidence="2">
        <name>Ca(2+)</name>
        <dbReference type="ChEBI" id="CHEBI:29108"/>
    </cofactor>
</comment>
<comment type="similarity">
    <text evidence="7">Belongs to the SMP-30/CGR1 family.</text>
</comment>
<dbReference type="PRINTS" id="PR01790">
    <property type="entry name" value="SMP30FAMILY"/>
</dbReference>
<evidence type="ECO:0000256" key="10">
    <source>
        <dbReference type="ARBA" id="ARBA00022490"/>
    </source>
</evidence>